<keyword evidence="7" id="KW-0547">Nucleotide-binding</keyword>
<dbReference type="PANTHER" id="PTHR42878:SF7">
    <property type="entry name" value="SENSOR HISTIDINE KINASE GLRK"/>
    <property type="match status" value="1"/>
</dbReference>
<keyword evidence="16" id="KW-1185">Reference proteome</keyword>
<evidence type="ECO:0000256" key="11">
    <source>
        <dbReference type="ARBA" id="ARBA00023012"/>
    </source>
</evidence>
<dbReference type="GO" id="GO:0005524">
    <property type="term" value="F:ATP binding"/>
    <property type="evidence" value="ECO:0007669"/>
    <property type="project" value="UniProtKB-KW"/>
</dbReference>
<feature type="transmembrane region" description="Helical" evidence="13">
    <location>
        <begin position="145"/>
        <end position="168"/>
    </location>
</feature>
<dbReference type="InterPro" id="IPR000014">
    <property type="entry name" value="PAS"/>
</dbReference>
<dbReference type="Pfam" id="PF02518">
    <property type="entry name" value="HATPase_c"/>
    <property type="match status" value="1"/>
</dbReference>
<dbReference type="STRING" id="1678841.TBC1_124"/>
<feature type="transmembrane region" description="Helical" evidence="13">
    <location>
        <begin position="37"/>
        <end position="60"/>
    </location>
</feature>
<dbReference type="GO" id="GO:0000156">
    <property type="term" value="F:phosphorelay response regulator activity"/>
    <property type="evidence" value="ECO:0007669"/>
    <property type="project" value="TreeGrafter"/>
</dbReference>
<comment type="catalytic activity">
    <reaction evidence="1">
        <text>ATP + protein L-histidine = ADP + protein N-phospho-L-histidine.</text>
        <dbReference type="EC" id="2.7.13.3"/>
    </reaction>
</comment>
<dbReference type="SUPFAM" id="SSF47384">
    <property type="entry name" value="Homodimeric domain of signal transducing histidine kinase"/>
    <property type="match status" value="1"/>
</dbReference>
<proteinExistence type="predicted"/>
<dbReference type="InterPro" id="IPR035965">
    <property type="entry name" value="PAS-like_dom_sf"/>
</dbReference>
<comment type="subcellular location">
    <subcellularLocation>
        <location evidence="2">Membrane</location>
        <topology evidence="2">Multi-pass membrane protein</topology>
    </subcellularLocation>
</comment>
<evidence type="ECO:0000313" key="16">
    <source>
        <dbReference type="Proteomes" id="UP000053091"/>
    </source>
</evidence>
<keyword evidence="8 15" id="KW-0418">Kinase</keyword>
<dbReference type="InterPro" id="IPR036890">
    <property type="entry name" value="HATPase_C_sf"/>
</dbReference>
<dbReference type="InterPro" id="IPR031621">
    <property type="entry name" value="HisKA_7TM"/>
</dbReference>
<keyword evidence="6 13" id="KW-0812">Transmembrane</keyword>
<dbReference type="GO" id="GO:0030295">
    <property type="term" value="F:protein kinase activator activity"/>
    <property type="evidence" value="ECO:0007669"/>
    <property type="project" value="TreeGrafter"/>
</dbReference>
<dbReference type="Pfam" id="PF16927">
    <property type="entry name" value="HisKA_7TM"/>
    <property type="match status" value="1"/>
</dbReference>
<dbReference type="InterPro" id="IPR005467">
    <property type="entry name" value="His_kinase_dom"/>
</dbReference>
<dbReference type="SUPFAM" id="SSF55785">
    <property type="entry name" value="PYP-like sensor domain (PAS domain)"/>
    <property type="match status" value="1"/>
</dbReference>
<dbReference type="GO" id="GO:0016020">
    <property type="term" value="C:membrane"/>
    <property type="evidence" value="ECO:0007669"/>
    <property type="project" value="UniProtKB-SubCell"/>
</dbReference>
<dbReference type="EC" id="2.7.13.3" evidence="3"/>
<name>A0A0S7BTM0_9BACT</name>
<dbReference type="PANTHER" id="PTHR42878">
    <property type="entry name" value="TWO-COMPONENT HISTIDINE KINASE"/>
    <property type="match status" value="1"/>
</dbReference>
<keyword evidence="9" id="KW-0067">ATP-binding</keyword>
<evidence type="ECO:0000256" key="4">
    <source>
        <dbReference type="ARBA" id="ARBA00022553"/>
    </source>
</evidence>
<dbReference type="Pfam" id="PF13188">
    <property type="entry name" value="PAS_8"/>
    <property type="match status" value="1"/>
</dbReference>
<dbReference type="EMBL" id="DF968183">
    <property type="protein sequence ID" value="GAP44204.1"/>
    <property type="molecule type" value="Genomic_DNA"/>
</dbReference>
<dbReference type="OrthoDB" id="9781208at2"/>
<dbReference type="InterPro" id="IPR004358">
    <property type="entry name" value="Sig_transdc_His_kin-like_C"/>
</dbReference>
<dbReference type="InterPro" id="IPR050351">
    <property type="entry name" value="BphY/WalK/GraS-like"/>
</dbReference>
<reference evidence="15" key="1">
    <citation type="journal article" date="2015" name="Genome Announc.">
        <title>Draft Genome Sequence of Bacteroidales Strain TBC1, a Novel Isolate from a Methanogenic Wastewater Treatment System.</title>
        <authorList>
            <person name="Tourlousse D.M."/>
            <person name="Matsuura N."/>
            <person name="Sun L."/>
            <person name="Toyonaga M."/>
            <person name="Kuroda K."/>
            <person name="Ohashi A."/>
            <person name="Cruz R."/>
            <person name="Yamaguchi T."/>
            <person name="Sekiguchi Y."/>
        </authorList>
    </citation>
    <scope>NUCLEOTIDE SEQUENCE [LARGE SCALE GENOMIC DNA]</scope>
    <source>
        <strain evidence="15">TBC1</strain>
    </source>
</reference>
<evidence type="ECO:0000256" key="3">
    <source>
        <dbReference type="ARBA" id="ARBA00012438"/>
    </source>
</evidence>
<dbReference type="SMART" id="SM00387">
    <property type="entry name" value="HATPase_c"/>
    <property type="match status" value="1"/>
</dbReference>
<dbReference type="PROSITE" id="PS50109">
    <property type="entry name" value="HIS_KIN"/>
    <property type="match status" value="1"/>
</dbReference>
<dbReference type="Proteomes" id="UP000053091">
    <property type="component" value="Unassembled WGS sequence"/>
</dbReference>
<organism evidence="15">
    <name type="scientific">Lentimicrobium saccharophilum</name>
    <dbReference type="NCBI Taxonomy" id="1678841"/>
    <lineage>
        <taxon>Bacteria</taxon>
        <taxon>Pseudomonadati</taxon>
        <taxon>Bacteroidota</taxon>
        <taxon>Bacteroidia</taxon>
        <taxon>Bacteroidales</taxon>
        <taxon>Lentimicrobiaceae</taxon>
        <taxon>Lentimicrobium</taxon>
    </lineage>
</organism>
<evidence type="ECO:0000256" key="8">
    <source>
        <dbReference type="ARBA" id="ARBA00022777"/>
    </source>
</evidence>
<dbReference type="Gene3D" id="1.10.287.130">
    <property type="match status" value="1"/>
</dbReference>
<dbReference type="AlphaFoldDB" id="A0A0S7BTM0"/>
<dbReference type="InterPro" id="IPR003594">
    <property type="entry name" value="HATPase_dom"/>
</dbReference>
<keyword evidence="4" id="KW-0597">Phosphoprotein</keyword>
<accession>A0A0S7BTM0</accession>
<feature type="domain" description="Histidine kinase" evidence="14">
    <location>
        <begin position="373"/>
        <end position="591"/>
    </location>
</feature>
<dbReference type="SUPFAM" id="SSF55874">
    <property type="entry name" value="ATPase domain of HSP90 chaperone/DNA topoisomerase II/histidine kinase"/>
    <property type="match status" value="1"/>
</dbReference>
<evidence type="ECO:0000256" key="5">
    <source>
        <dbReference type="ARBA" id="ARBA00022679"/>
    </source>
</evidence>
<protein>
    <recommendedName>
        <fullName evidence="3">histidine kinase</fullName>
        <ecNumber evidence="3">2.7.13.3</ecNumber>
    </recommendedName>
</protein>
<dbReference type="PRINTS" id="PR00344">
    <property type="entry name" value="BCTRLSENSOR"/>
</dbReference>
<evidence type="ECO:0000256" key="12">
    <source>
        <dbReference type="ARBA" id="ARBA00023136"/>
    </source>
</evidence>
<feature type="transmembrane region" description="Helical" evidence="13">
    <location>
        <begin position="102"/>
        <end position="125"/>
    </location>
</feature>
<dbReference type="InterPro" id="IPR036097">
    <property type="entry name" value="HisK_dim/P_sf"/>
</dbReference>
<evidence type="ECO:0000256" key="7">
    <source>
        <dbReference type="ARBA" id="ARBA00022741"/>
    </source>
</evidence>
<dbReference type="InterPro" id="IPR003661">
    <property type="entry name" value="HisK_dim/P_dom"/>
</dbReference>
<evidence type="ECO:0000313" key="15">
    <source>
        <dbReference type="EMBL" id="GAP44204.1"/>
    </source>
</evidence>
<dbReference type="GO" id="GO:0000155">
    <property type="term" value="F:phosphorelay sensor kinase activity"/>
    <property type="evidence" value="ECO:0007669"/>
    <property type="project" value="InterPro"/>
</dbReference>
<evidence type="ECO:0000256" key="13">
    <source>
        <dbReference type="SAM" id="Phobius"/>
    </source>
</evidence>
<keyword evidence="5" id="KW-0808">Transferase</keyword>
<evidence type="ECO:0000256" key="2">
    <source>
        <dbReference type="ARBA" id="ARBA00004141"/>
    </source>
</evidence>
<keyword evidence="11" id="KW-0902">Two-component regulatory system</keyword>
<keyword evidence="10 13" id="KW-1133">Transmembrane helix</keyword>
<evidence type="ECO:0000259" key="14">
    <source>
        <dbReference type="PROSITE" id="PS50109"/>
    </source>
</evidence>
<keyword evidence="12 13" id="KW-0472">Membrane</keyword>
<feature type="transmembrane region" description="Helical" evidence="13">
    <location>
        <begin position="6"/>
        <end position="25"/>
    </location>
</feature>
<dbReference type="Gene3D" id="3.30.450.20">
    <property type="entry name" value="PAS domain"/>
    <property type="match status" value="1"/>
</dbReference>
<sequence length="602" mass="68156">MELNFTIISWILLGTFISSGGIAIYSHLKGYSNHQIYFTLLMLMIAEWSLMSTLESASITIHAKVFWSKLEYIGAMTSPVFFLRYAIGIAEIRNHWLTKKYWLFWLIPFFVLILTAINELHYLTWIRFTWSEAGNNILTYHHGPVFYAGMAYSLALVLFAQILIIKALPDLPATFKRQAWSIIIACIFPFTAALIYATGHTPLEGLNITILSFSISGMVLLFGITRYRMFDIAPFARRRLTEILNDAILLVDSDLKIIYHNPAASELLQLGSKYFYSDLRKVGWLHDACFSHLENDREDKEILTNTSDNEWYNIKIIRILDDRGSFQANLLMIRNISAKKRLEIQTSRLNEELTMSHKRLLAINSQKDKIMSIIGHDLKTPFHQIISLSHILKEGIDDFSKEDILSLLDDMSHASENGMKTLQDLLNWANGQRENVVVNFRNLHLYPLIDSIIQSLRLSAAAKQLGFITNIAEDARIYADEKMVTVAFRNLLSNAIKFSRQGGKITITYVKLDEGAQILFTDEGIGIEEKDLKKLFAGGINDSRPGTNGETGSGLGLMLCREMIHNNNGSIEVNSQPGKGTTFTVILPVPSNNVTLESIISN</sequence>
<evidence type="ECO:0000256" key="6">
    <source>
        <dbReference type="ARBA" id="ARBA00022692"/>
    </source>
</evidence>
<feature type="transmembrane region" description="Helical" evidence="13">
    <location>
        <begin position="72"/>
        <end position="90"/>
    </location>
</feature>
<gene>
    <name evidence="15" type="ORF">TBC1_124</name>
</gene>
<dbReference type="SMART" id="SM00388">
    <property type="entry name" value="HisKA"/>
    <property type="match status" value="1"/>
</dbReference>
<dbReference type="CDD" id="cd00082">
    <property type="entry name" value="HisKA"/>
    <property type="match status" value="1"/>
</dbReference>
<dbReference type="GO" id="GO:0007234">
    <property type="term" value="P:osmosensory signaling via phosphorelay pathway"/>
    <property type="evidence" value="ECO:0007669"/>
    <property type="project" value="TreeGrafter"/>
</dbReference>
<evidence type="ECO:0000256" key="9">
    <source>
        <dbReference type="ARBA" id="ARBA00022840"/>
    </source>
</evidence>
<dbReference type="Gene3D" id="3.30.565.10">
    <property type="entry name" value="Histidine kinase-like ATPase, C-terminal domain"/>
    <property type="match status" value="1"/>
</dbReference>
<evidence type="ECO:0000256" key="1">
    <source>
        <dbReference type="ARBA" id="ARBA00000085"/>
    </source>
</evidence>
<evidence type="ECO:0000256" key="10">
    <source>
        <dbReference type="ARBA" id="ARBA00022989"/>
    </source>
</evidence>
<dbReference type="RefSeq" id="WP_062043072.1">
    <property type="nucleotide sequence ID" value="NZ_DF968183.1"/>
</dbReference>
<feature type="transmembrane region" description="Helical" evidence="13">
    <location>
        <begin position="205"/>
        <end position="224"/>
    </location>
</feature>
<feature type="transmembrane region" description="Helical" evidence="13">
    <location>
        <begin position="180"/>
        <end position="199"/>
    </location>
</feature>